<dbReference type="Pfam" id="PF12609">
    <property type="entry name" value="DUF3774"/>
    <property type="match status" value="1"/>
</dbReference>
<evidence type="ECO:0000313" key="2">
    <source>
        <dbReference type="Proteomes" id="UP000824469"/>
    </source>
</evidence>
<dbReference type="Proteomes" id="UP000824469">
    <property type="component" value="Unassembled WGS sequence"/>
</dbReference>
<gene>
    <name evidence="1" type="ORF">KI387_023584</name>
</gene>
<dbReference type="InterPro" id="IPR022251">
    <property type="entry name" value="DUF3774_wound-induced"/>
</dbReference>
<name>A0AA38G1W4_TAXCH</name>
<protein>
    <submittedName>
        <fullName evidence="1">Uncharacterized protein</fullName>
    </submittedName>
</protein>
<accession>A0AA38G1W4</accession>
<dbReference type="PANTHER" id="PTHR33090">
    <property type="entry name" value="DUF3774 DOMAIN PROTEIN-RELATED"/>
    <property type="match status" value="1"/>
</dbReference>
<sequence length="159" mass="17351">MSISKAFVAAGVGSMMQGFRDQGIRFNTLMPKLSVAASSAILALQTPSLSSFQMKKSKAENNGSRKLREEESLRRVIISTALVAAGVGSMMRGFRDQGIKFNNLMPKLSIAASAVFALQTPSFSSLRMMKSEAENNGSRKLREEESLRRVMYLTCCSPS</sequence>
<organism evidence="1 2">
    <name type="scientific">Taxus chinensis</name>
    <name type="common">Chinese yew</name>
    <name type="synonym">Taxus wallichiana var. chinensis</name>
    <dbReference type="NCBI Taxonomy" id="29808"/>
    <lineage>
        <taxon>Eukaryota</taxon>
        <taxon>Viridiplantae</taxon>
        <taxon>Streptophyta</taxon>
        <taxon>Embryophyta</taxon>
        <taxon>Tracheophyta</taxon>
        <taxon>Spermatophyta</taxon>
        <taxon>Pinopsida</taxon>
        <taxon>Pinidae</taxon>
        <taxon>Conifers II</taxon>
        <taxon>Cupressales</taxon>
        <taxon>Taxaceae</taxon>
        <taxon>Taxus</taxon>
    </lineage>
</organism>
<comment type="caution">
    <text evidence="1">The sequence shown here is derived from an EMBL/GenBank/DDBJ whole genome shotgun (WGS) entry which is preliminary data.</text>
</comment>
<proteinExistence type="predicted"/>
<dbReference type="AlphaFoldDB" id="A0AA38G1W4"/>
<keyword evidence="2" id="KW-1185">Reference proteome</keyword>
<reference evidence="1 2" key="1">
    <citation type="journal article" date="2021" name="Nat. Plants">
        <title>The Taxus genome provides insights into paclitaxel biosynthesis.</title>
        <authorList>
            <person name="Xiong X."/>
            <person name="Gou J."/>
            <person name="Liao Q."/>
            <person name="Li Y."/>
            <person name="Zhou Q."/>
            <person name="Bi G."/>
            <person name="Li C."/>
            <person name="Du R."/>
            <person name="Wang X."/>
            <person name="Sun T."/>
            <person name="Guo L."/>
            <person name="Liang H."/>
            <person name="Lu P."/>
            <person name="Wu Y."/>
            <person name="Zhang Z."/>
            <person name="Ro D.K."/>
            <person name="Shang Y."/>
            <person name="Huang S."/>
            <person name="Yan J."/>
        </authorList>
    </citation>
    <scope>NUCLEOTIDE SEQUENCE [LARGE SCALE GENOMIC DNA]</scope>
    <source>
        <strain evidence="1">Ta-2019</strain>
    </source>
</reference>
<dbReference type="EMBL" id="JAHRHJ020000005">
    <property type="protein sequence ID" value="KAH9314957.1"/>
    <property type="molecule type" value="Genomic_DNA"/>
</dbReference>
<evidence type="ECO:0000313" key="1">
    <source>
        <dbReference type="EMBL" id="KAH9314957.1"/>
    </source>
</evidence>